<sequence length="285" mass="31962">MDTNKKTLQSLGAPWVTARSAELFDWAPGQVLKLFHAGFPAEAAHWERENLQEAHALGVTQVRCYGEVEVEGRRGLILQKIPGKTLTAWADTNPLNFFALPRALARLHAQVHGGETQKLRDIKTIIGECLALPSMDFLSGSDKDALLSYVAQLPNGNTLLHLDFHTDNILKSKEVETVIDWATAARGAVGADLAMTYFLFTEAELFPGITRFQEILYNTARKFIYRRYFQHYLALRGLEAADVMAQIQAWYLPIIVYRLATWQATTEVARLQKKILEAVHALPSA</sequence>
<protein>
    <recommendedName>
        <fullName evidence="1">Aminoglycoside phosphotransferase domain-containing protein</fullName>
    </recommendedName>
</protein>
<proteinExistence type="predicted"/>
<name>A0A1P8KB06_9BURK</name>
<dbReference type="InterPro" id="IPR011009">
    <property type="entry name" value="Kinase-like_dom_sf"/>
</dbReference>
<feature type="domain" description="Aminoglycoside phosphotransferase" evidence="1">
    <location>
        <begin position="31"/>
        <end position="204"/>
    </location>
</feature>
<dbReference type="Gene3D" id="3.90.1200.10">
    <property type="match status" value="1"/>
</dbReference>
<dbReference type="AlphaFoldDB" id="A0A1P8KB06"/>
<dbReference type="Pfam" id="PF01636">
    <property type="entry name" value="APH"/>
    <property type="match status" value="1"/>
</dbReference>
<dbReference type="SUPFAM" id="SSF56112">
    <property type="entry name" value="Protein kinase-like (PK-like)"/>
    <property type="match status" value="1"/>
</dbReference>
<dbReference type="RefSeq" id="WP_029708910.1">
    <property type="nucleotide sequence ID" value="NZ_CP019239.1"/>
</dbReference>
<evidence type="ECO:0000259" key="1">
    <source>
        <dbReference type="Pfam" id="PF01636"/>
    </source>
</evidence>
<gene>
    <name evidence="2" type="ORF">RS694_12005</name>
</gene>
<dbReference type="STRING" id="1484693.RS694_12005"/>
<dbReference type="InterPro" id="IPR002575">
    <property type="entry name" value="Aminoglycoside_PTrfase"/>
</dbReference>
<dbReference type="Proteomes" id="UP000186110">
    <property type="component" value="Chromosome"/>
</dbReference>
<dbReference type="eggNOG" id="COG2334">
    <property type="taxonomic scope" value="Bacteria"/>
</dbReference>
<keyword evidence="3" id="KW-1185">Reference proteome</keyword>
<organism evidence="2 3">
    <name type="scientific">Rhodoferax saidenbachensis</name>
    <dbReference type="NCBI Taxonomy" id="1484693"/>
    <lineage>
        <taxon>Bacteria</taxon>
        <taxon>Pseudomonadati</taxon>
        <taxon>Pseudomonadota</taxon>
        <taxon>Betaproteobacteria</taxon>
        <taxon>Burkholderiales</taxon>
        <taxon>Comamonadaceae</taxon>
        <taxon>Rhodoferax</taxon>
    </lineage>
</organism>
<dbReference type="EMBL" id="CP019239">
    <property type="protein sequence ID" value="APW43177.1"/>
    <property type="molecule type" value="Genomic_DNA"/>
</dbReference>
<accession>A0A1P8KB06</accession>
<evidence type="ECO:0000313" key="3">
    <source>
        <dbReference type="Proteomes" id="UP000186110"/>
    </source>
</evidence>
<dbReference type="KEGG" id="rsb:RS694_12005"/>
<evidence type="ECO:0000313" key="2">
    <source>
        <dbReference type="EMBL" id="APW43177.1"/>
    </source>
</evidence>
<reference evidence="2 3" key="1">
    <citation type="submission" date="2017-01" db="EMBL/GenBank/DDBJ databases">
        <authorList>
            <person name="Mah S.A."/>
            <person name="Swanson W.J."/>
            <person name="Moy G.W."/>
            <person name="Vacquier V.D."/>
        </authorList>
    </citation>
    <scope>NUCLEOTIDE SEQUENCE [LARGE SCALE GENOMIC DNA]</scope>
    <source>
        <strain evidence="2 3">DSM 22694</strain>
    </source>
</reference>